<keyword evidence="3" id="KW-1185">Reference proteome</keyword>
<evidence type="ECO:0000313" key="3">
    <source>
        <dbReference type="Proteomes" id="UP000095210"/>
    </source>
</evidence>
<dbReference type="SUPFAM" id="SSF58113">
    <property type="entry name" value="Apolipoprotein A-I"/>
    <property type="match status" value="1"/>
</dbReference>
<protein>
    <recommendedName>
        <fullName evidence="4">Heparin binding hemagglutinin HbhA</fullName>
    </recommendedName>
</protein>
<feature type="region of interest" description="Disordered" evidence="1">
    <location>
        <begin position="163"/>
        <end position="186"/>
    </location>
</feature>
<dbReference type="Proteomes" id="UP000095210">
    <property type="component" value="Chromosome"/>
</dbReference>
<feature type="region of interest" description="Disordered" evidence="1">
    <location>
        <begin position="200"/>
        <end position="270"/>
    </location>
</feature>
<gene>
    <name evidence="2" type="ORF">TL08_02190</name>
</gene>
<organism evidence="2 3">
    <name type="scientific">Actinoalloteichus hymeniacidonis</name>
    <dbReference type="NCBI Taxonomy" id="340345"/>
    <lineage>
        <taxon>Bacteria</taxon>
        <taxon>Bacillati</taxon>
        <taxon>Actinomycetota</taxon>
        <taxon>Actinomycetes</taxon>
        <taxon>Pseudonocardiales</taxon>
        <taxon>Pseudonocardiaceae</taxon>
        <taxon>Actinoalloteichus</taxon>
    </lineage>
</organism>
<evidence type="ECO:0008006" key="4">
    <source>
        <dbReference type="Google" id="ProtNLM"/>
    </source>
</evidence>
<sequence>MPTVPGSEDVKKVREQADAAVVTAAEQARTPLLAALGAGDLAAKAVVDLLGKVRERVTEGAEAARVSANGLPQDFDELRQKLDPAELRKLVDAYTQAALQLYGHLAERGEATLDRLRARPEVQRAWSQVETGVESAQERVEHVVDDVRELADDVLGKVTRTTRSVGEKAANATEQAAEDLADATKEQSDEIADAVLETGAKAGSTVRSTARKAANRAAQGKSDSAESGAKSSTRSTTRSTTKATGTKAASSKAKGQSAKAKGSDDEKNAD</sequence>
<dbReference type="RefSeq" id="WP_069846190.1">
    <property type="nucleotide sequence ID" value="NZ_CP014859.1"/>
</dbReference>
<feature type="compositionally biased region" description="Basic and acidic residues" evidence="1">
    <location>
        <begin position="261"/>
        <end position="270"/>
    </location>
</feature>
<dbReference type="EMBL" id="CP014859">
    <property type="protein sequence ID" value="AOS61276.1"/>
    <property type="molecule type" value="Genomic_DNA"/>
</dbReference>
<evidence type="ECO:0000313" key="2">
    <source>
        <dbReference type="EMBL" id="AOS61276.1"/>
    </source>
</evidence>
<dbReference type="KEGG" id="ahm:TL08_02190"/>
<name>A0AAC9MWQ7_9PSEU</name>
<proteinExistence type="predicted"/>
<evidence type="ECO:0000256" key="1">
    <source>
        <dbReference type="SAM" id="MobiDB-lite"/>
    </source>
</evidence>
<feature type="compositionally biased region" description="Low complexity" evidence="1">
    <location>
        <begin position="227"/>
        <end position="260"/>
    </location>
</feature>
<dbReference type="AlphaFoldDB" id="A0AAC9MWQ7"/>
<reference evidence="3" key="1">
    <citation type="submission" date="2016-03" db="EMBL/GenBank/DDBJ databases">
        <title>Complete genome sequence of the type strain Actinoalloteichus hymeniacidonis DSM 45092.</title>
        <authorList>
            <person name="Schaffert L."/>
            <person name="Albersmeier A."/>
            <person name="Winkler A."/>
            <person name="Kalinowski J."/>
            <person name="Zotchev S."/>
            <person name="Ruckert C."/>
        </authorList>
    </citation>
    <scope>NUCLEOTIDE SEQUENCE [LARGE SCALE GENOMIC DNA]</scope>
    <source>
        <strain evidence="3">HPA177(T) (DSM 45092(T))</strain>
    </source>
</reference>
<accession>A0AAC9MWQ7</accession>
<dbReference type="Gene3D" id="1.10.287.700">
    <property type="entry name" value="Helix hairpin bin"/>
    <property type="match status" value="1"/>
</dbReference>